<keyword evidence="11" id="KW-0966">Cell projection</keyword>
<feature type="compositionally biased region" description="Polar residues" evidence="9">
    <location>
        <begin position="35"/>
        <end position="44"/>
    </location>
</feature>
<sequence>MKIDSALKSLTAPSTGEPKARAQNGPAAPAGDKVQLSSLSSTLQKAEASIANTPVVDRARVDEIRQAISEGRFKVDPERIADGLLDSVRELLGERSGQS</sequence>
<comment type="caution">
    <text evidence="11">The sequence shown here is derived from an EMBL/GenBank/DDBJ whole genome shotgun (WGS) entry which is preliminary data.</text>
</comment>
<accession>A0A4S4AZX9</accession>
<dbReference type="SUPFAM" id="SSF101498">
    <property type="entry name" value="Anti-sigma factor FlgM"/>
    <property type="match status" value="1"/>
</dbReference>
<evidence type="ECO:0000256" key="3">
    <source>
        <dbReference type="ARBA" id="ARBA00022491"/>
    </source>
</evidence>
<proteinExistence type="inferred from homology"/>
<dbReference type="EMBL" id="SSOC01000003">
    <property type="protein sequence ID" value="THF65731.1"/>
    <property type="molecule type" value="Genomic_DNA"/>
</dbReference>
<dbReference type="Proteomes" id="UP000308430">
    <property type="component" value="Unassembled WGS sequence"/>
</dbReference>
<evidence type="ECO:0000256" key="2">
    <source>
        <dbReference type="ARBA" id="ARBA00017823"/>
    </source>
</evidence>
<keyword evidence="5" id="KW-0805">Transcription regulation</keyword>
<keyword evidence="11" id="KW-0282">Flagellum</keyword>
<keyword evidence="3" id="KW-0678">Repressor</keyword>
<evidence type="ECO:0000256" key="1">
    <source>
        <dbReference type="ARBA" id="ARBA00005322"/>
    </source>
</evidence>
<evidence type="ECO:0000259" key="10">
    <source>
        <dbReference type="Pfam" id="PF04316"/>
    </source>
</evidence>
<keyword evidence="11" id="KW-0969">Cilium</keyword>
<evidence type="ECO:0000256" key="5">
    <source>
        <dbReference type="ARBA" id="ARBA00023015"/>
    </source>
</evidence>
<dbReference type="AlphaFoldDB" id="A0A4S4AZX9"/>
<gene>
    <name evidence="11" type="primary">flgM</name>
    <name evidence="11" type="ORF">E6C76_09255</name>
</gene>
<evidence type="ECO:0000313" key="12">
    <source>
        <dbReference type="Proteomes" id="UP000308430"/>
    </source>
</evidence>
<evidence type="ECO:0000256" key="6">
    <source>
        <dbReference type="ARBA" id="ARBA00023163"/>
    </source>
</evidence>
<reference evidence="11 12" key="1">
    <citation type="submission" date="2019-04" db="EMBL/GenBank/DDBJ databases">
        <title>Azoarcus nasutitermitis sp. nov. isolated from termite nest.</title>
        <authorList>
            <person name="Lin S.-Y."/>
            <person name="Hameed A."/>
            <person name="Hsu Y.-H."/>
            <person name="Young C.-C."/>
        </authorList>
    </citation>
    <scope>NUCLEOTIDE SEQUENCE [LARGE SCALE GENOMIC DNA]</scope>
    <source>
        <strain evidence="11 12">CC-YHH838</strain>
    </source>
</reference>
<dbReference type="RefSeq" id="WP_136347937.1">
    <property type="nucleotide sequence ID" value="NZ_SSOC01000003.1"/>
</dbReference>
<protein>
    <recommendedName>
        <fullName evidence="2">Negative regulator of flagellin synthesis</fullName>
    </recommendedName>
    <alternativeName>
        <fullName evidence="8">Anti-sigma-28 factor</fullName>
    </alternativeName>
</protein>
<evidence type="ECO:0000313" key="11">
    <source>
        <dbReference type="EMBL" id="THF65731.1"/>
    </source>
</evidence>
<dbReference type="Pfam" id="PF04316">
    <property type="entry name" value="FlgM"/>
    <property type="match status" value="1"/>
</dbReference>
<evidence type="ECO:0000256" key="7">
    <source>
        <dbReference type="ARBA" id="ARBA00024739"/>
    </source>
</evidence>
<evidence type="ECO:0000256" key="8">
    <source>
        <dbReference type="ARBA" id="ARBA00030117"/>
    </source>
</evidence>
<dbReference type="InterPro" id="IPR031316">
    <property type="entry name" value="FlgM_C"/>
</dbReference>
<dbReference type="GO" id="GO:0045892">
    <property type="term" value="P:negative regulation of DNA-templated transcription"/>
    <property type="evidence" value="ECO:0007669"/>
    <property type="project" value="InterPro"/>
</dbReference>
<evidence type="ECO:0000256" key="4">
    <source>
        <dbReference type="ARBA" id="ARBA00022795"/>
    </source>
</evidence>
<keyword evidence="4" id="KW-1005">Bacterial flagellum biogenesis</keyword>
<dbReference type="InterPro" id="IPR007412">
    <property type="entry name" value="FlgM"/>
</dbReference>
<dbReference type="OrthoDB" id="9181369at2"/>
<dbReference type="GO" id="GO:0044781">
    <property type="term" value="P:bacterial-type flagellum organization"/>
    <property type="evidence" value="ECO:0007669"/>
    <property type="project" value="UniProtKB-KW"/>
</dbReference>
<feature type="region of interest" description="Disordered" evidence="9">
    <location>
        <begin position="1"/>
        <end position="52"/>
    </location>
</feature>
<organism evidence="11 12">
    <name type="scientific">Pseudothauera nasutitermitis</name>
    <dbReference type="NCBI Taxonomy" id="2565930"/>
    <lineage>
        <taxon>Bacteria</taxon>
        <taxon>Pseudomonadati</taxon>
        <taxon>Pseudomonadota</taxon>
        <taxon>Betaproteobacteria</taxon>
        <taxon>Rhodocyclales</taxon>
        <taxon>Zoogloeaceae</taxon>
        <taxon>Pseudothauera</taxon>
    </lineage>
</organism>
<keyword evidence="12" id="KW-1185">Reference proteome</keyword>
<dbReference type="NCBIfam" id="TIGR03824">
    <property type="entry name" value="FlgM_jcvi"/>
    <property type="match status" value="1"/>
</dbReference>
<comment type="similarity">
    <text evidence="1">Belongs to the FlgM family.</text>
</comment>
<name>A0A4S4AZX9_9RHOO</name>
<evidence type="ECO:0000256" key="9">
    <source>
        <dbReference type="SAM" id="MobiDB-lite"/>
    </source>
</evidence>
<keyword evidence="6" id="KW-0804">Transcription</keyword>
<feature type="domain" description="Anti-sigma-28 factor FlgM C-terminal" evidence="10">
    <location>
        <begin position="32"/>
        <end position="86"/>
    </location>
</feature>
<comment type="function">
    <text evidence="7">Responsible for the coupling of flagellin expression to flagellar assembly by preventing expression of the flagellin genes when a component of the middle class of proteins is defective. It negatively regulates flagellar genes by inhibiting the activity of FliA by directly binding to FliA.</text>
</comment>
<dbReference type="InterPro" id="IPR035890">
    <property type="entry name" value="Anti-sigma-28_factor_FlgM_sf"/>
</dbReference>